<name>A0A6J5N4X8_9CAUD</name>
<protein>
    <submittedName>
        <fullName evidence="1">Uncharacterized protein</fullName>
    </submittedName>
</protein>
<proteinExistence type="predicted"/>
<accession>A0A6J5N4X8</accession>
<dbReference type="EMBL" id="LR796607">
    <property type="protein sequence ID" value="CAB4154115.1"/>
    <property type="molecule type" value="Genomic_DNA"/>
</dbReference>
<sequence>MKTKSEIKERIIELNWLLLRAIDQDDKRTVMKVRIETDSLIKLYLKVGTEVQ</sequence>
<organism evidence="1">
    <name type="scientific">uncultured Caudovirales phage</name>
    <dbReference type="NCBI Taxonomy" id="2100421"/>
    <lineage>
        <taxon>Viruses</taxon>
        <taxon>Duplodnaviria</taxon>
        <taxon>Heunggongvirae</taxon>
        <taxon>Uroviricota</taxon>
        <taxon>Caudoviricetes</taxon>
        <taxon>Peduoviridae</taxon>
        <taxon>Maltschvirus</taxon>
        <taxon>Maltschvirus maltsch</taxon>
    </lineage>
</organism>
<gene>
    <name evidence="1" type="ORF">UFOVP630_19</name>
</gene>
<reference evidence="1" key="1">
    <citation type="submission" date="2020-04" db="EMBL/GenBank/DDBJ databases">
        <authorList>
            <person name="Chiriac C."/>
            <person name="Salcher M."/>
            <person name="Ghai R."/>
            <person name="Kavagutti S V."/>
        </authorList>
    </citation>
    <scope>NUCLEOTIDE SEQUENCE</scope>
</reference>
<evidence type="ECO:0000313" key="1">
    <source>
        <dbReference type="EMBL" id="CAB4154115.1"/>
    </source>
</evidence>